<name>A0A6J6D4Y1_9ZZZZ</name>
<gene>
    <name evidence="3" type="ORF">UFOPK1537_00655</name>
</gene>
<accession>A0A6J6D4Y1</accession>
<dbReference type="AlphaFoldDB" id="A0A6J6D4Y1"/>
<organism evidence="3">
    <name type="scientific">freshwater metagenome</name>
    <dbReference type="NCBI Taxonomy" id="449393"/>
    <lineage>
        <taxon>unclassified sequences</taxon>
        <taxon>metagenomes</taxon>
        <taxon>ecological metagenomes</taxon>
    </lineage>
</organism>
<proteinExistence type="predicted"/>
<feature type="transmembrane region" description="Helical" evidence="1">
    <location>
        <begin position="92"/>
        <end position="114"/>
    </location>
</feature>
<reference evidence="3" key="1">
    <citation type="submission" date="2020-05" db="EMBL/GenBank/DDBJ databases">
        <authorList>
            <person name="Chiriac C."/>
            <person name="Salcher M."/>
            <person name="Ghai R."/>
            <person name="Kavagutti S V."/>
        </authorList>
    </citation>
    <scope>NUCLEOTIDE SEQUENCE</scope>
</reference>
<feature type="transmembrane region" description="Helical" evidence="1">
    <location>
        <begin position="64"/>
        <end position="86"/>
    </location>
</feature>
<evidence type="ECO:0000256" key="1">
    <source>
        <dbReference type="SAM" id="Phobius"/>
    </source>
</evidence>
<dbReference type="EMBL" id="CAEZSX010000098">
    <property type="protein sequence ID" value="CAB4556748.1"/>
    <property type="molecule type" value="Genomic_DNA"/>
</dbReference>
<feature type="domain" description="General stress protein 17M-like" evidence="2">
    <location>
        <begin position="15"/>
        <end position="88"/>
    </location>
</feature>
<dbReference type="Pfam" id="PF11181">
    <property type="entry name" value="YflT"/>
    <property type="match status" value="1"/>
</dbReference>
<keyword evidence="1" id="KW-1133">Transmembrane helix</keyword>
<protein>
    <submittedName>
        <fullName evidence="3">Unannotated protein</fullName>
    </submittedName>
</protein>
<dbReference type="InterPro" id="IPR025889">
    <property type="entry name" value="GSP17M-like_dom"/>
</dbReference>
<sequence length="172" mass="18169">MSPRNTPSSLPEGEVLAQFKNYREAVKAVEQLVENGFPPSLISIIGSDLKTVETLKGKLGYGRVALSGAVTGSWIGLFFGLVFGATSSAEQVVVTNLTAGIVIGAGIGMFFNVIRFSLARNKRTFISGQAVVAKKYDVVVPVGQLNEAKKAMKLKPTVAAKKPATKKPASKS</sequence>
<evidence type="ECO:0000313" key="3">
    <source>
        <dbReference type="EMBL" id="CAB4556748.1"/>
    </source>
</evidence>
<keyword evidence="1" id="KW-0812">Transmembrane</keyword>
<keyword evidence="1" id="KW-0472">Membrane</keyword>
<evidence type="ECO:0000259" key="2">
    <source>
        <dbReference type="Pfam" id="PF11181"/>
    </source>
</evidence>